<reference evidence="2" key="1">
    <citation type="journal article" date="2006" name="J. Virol. Methods">
        <title>A RT/PCR-partial restriction enzymatic mapping (PREM) method for the molecular characterisation of the large satellite RNAs of Arabis mosaic virus isolates.</title>
        <authorList>
            <person name="Wetzel T."/>
            <person name="Bassler A."/>
            <person name="Amren M.A."/>
            <person name="Krczal G."/>
        </authorList>
    </citation>
    <scope>NUCLEOTIDE SEQUENCE</scope>
    <source>
        <strain evidence="2">NW</strain>
    </source>
</reference>
<organismHost>
    <name type="scientific">Beta vulgaris subsp. vulgaris</name>
    <name type="common">Beet</name>
    <dbReference type="NCBI Taxonomy" id="3555"/>
</organismHost>
<feature type="compositionally biased region" description="Basic residues" evidence="1">
    <location>
        <begin position="99"/>
        <end position="109"/>
    </location>
</feature>
<organismHost>
    <name type="scientific">Syringa vulgaris</name>
    <name type="common">Common lilac</name>
    <dbReference type="NCBI Taxonomy" id="34270"/>
</organismHost>
<organismHost>
    <name type="scientific">Phlox</name>
    <name type="common">phloxes</name>
    <dbReference type="NCBI Taxonomy" id="40749"/>
</organismHost>
<organismHost>
    <name type="scientific">Ligustrum</name>
    <name type="common">privets</name>
    <dbReference type="NCBI Taxonomy" id="13596"/>
</organismHost>
<organismHost>
    <name type="scientific">Olea europaea</name>
    <name type="common">Common olive</name>
    <dbReference type="NCBI Taxonomy" id="4146"/>
</organismHost>
<organismHost>
    <name type="scientific">Rubus idaeus</name>
    <name type="common">Raspberry</name>
    <dbReference type="NCBI Taxonomy" id="32247"/>
</organismHost>
<name>Q2F803_ARMV</name>
<feature type="region of interest" description="Disordered" evidence="1">
    <location>
        <begin position="53"/>
        <end position="109"/>
    </location>
</feature>
<proteinExistence type="evidence at transcript level"/>
<feature type="region of interest" description="Disordered" evidence="1">
    <location>
        <begin position="159"/>
        <end position="180"/>
    </location>
</feature>
<sequence>MALMQPQKQPSLTHSPRVPMELLVPTEYARLFSKKQLERMLALACKHRARQAAQAVSKRTSRDRNGSKIMGQGPSAVAPRVSLGHKQQSDGGASLTPMKSKRAVRRARRRAAAKKAKAKTGTLPVQKVGPLRVQAAGSTGRASYLSSLVSGASLSKTKMEVVSSPPQTKRAPSVDKGGFTLTSLTPAEARERAGRSFHPITGSFRSGNEALNAFCARSRGGCGECKACVDRYCSLRFVRSFDQIGTSRVIQVEAVNNDPAGEMDSPSATEPSGFWAPAEMQAPSGEGRSLKRCDVVTLARVTPVLRMLRRADPTLVDSKLLWESAFRTVFPQRKCAYPYGCFTSGSSRG</sequence>
<evidence type="ECO:0000313" key="2">
    <source>
        <dbReference type="EMBL" id="ABB03714.1"/>
    </source>
</evidence>
<organismHost>
    <name type="scientific">Vitis vinifera</name>
    <name type="common">Grape</name>
    <dbReference type="NCBI Taxonomy" id="29760"/>
</organismHost>
<organism evidence="2">
    <name type="scientific">Arabis mosaic virus</name>
    <name type="common">ArMV</name>
    <dbReference type="NCBI Taxonomy" id="12271"/>
    <lineage>
        <taxon>Viruses</taxon>
        <taxon>Riboviria</taxon>
        <taxon>Orthornavirae</taxon>
        <taxon>Pisuviricota</taxon>
        <taxon>Pisoniviricetes</taxon>
        <taxon>Picornavirales</taxon>
        <taxon>Secoviridae</taxon>
        <taxon>Comovirinae</taxon>
        <taxon>Nepovirus</taxon>
        <taxon>Nepovirus arabis</taxon>
    </lineage>
</organism>
<evidence type="ECO:0000256" key="1">
    <source>
        <dbReference type="SAM" id="MobiDB-lite"/>
    </source>
</evidence>
<accession>Q2F803</accession>
<organismHost>
    <name type="scientific">Fragaria</name>
    <dbReference type="NCBI Taxonomy" id="3746"/>
</organismHost>
<protein>
    <submittedName>
        <fullName evidence="2">Satellite-encoded protein</fullName>
    </submittedName>
</protein>
<dbReference type="EMBL" id="DQ187317">
    <property type="protein sequence ID" value="ABB03714.1"/>
    <property type="molecule type" value="mRNA"/>
</dbReference>
<organismHost>
    <name type="scientific">Humulus lupulus</name>
    <name type="common">European hop</name>
    <dbReference type="NCBI Taxonomy" id="3486"/>
</organismHost>
<organismHost>
    <name type="scientific">Cornus florida</name>
    <name type="common">Flowering dogwood</name>
    <dbReference type="NCBI Taxonomy" id="4283"/>
</organismHost>